<dbReference type="Proteomes" id="UP001300745">
    <property type="component" value="Unassembled WGS sequence"/>
</dbReference>
<comment type="caution">
    <text evidence="1">The sequence shown here is derived from an EMBL/GenBank/DDBJ whole genome shotgun (WGS) entry which is preliminary data.</text>
</comment>
<dbReference type="CDD" id="cd06558">
    <property type="entry name" value="crotonase-like"/>
    <property type="match status" value="1"/>
</dbReference>
<dbReference type="Pfam" id="PF00378">
    <property type="entry name" value="ECH_1"/>
    <property type="match status" value="1"/>
</dbReference>
<dbReference type="Gene3D" id="3.90.226.10">
    <property type="entry name" value="2-enoyl-CoA Hydratase, Chain A, domain 1"/>
    <property type="match status" value="1"/>
</dbReference>
<keyword evidence="2" id="KW-1185">Reference proteome</keyword>
<name>A0ABT3SNP1_9MYCO</name>
<dbReference type="EMBL" id="JAPJDO010000061">
    <property type="protein sequence ID" value="MCX2941160.1"/>
    <property type="molecule type" value="Genomic_DNA"/>
</dbReference>
<sequence length="266" mass="28711">MAGPFAPELLVEDGANGVRLVTLNRPEALNAANQRLHEHLAKVWTYLAEDDAARAVVITGAGEAFSAGGDMHHLVHLRQDRSLRRREIADARRMVQAMIDCPLPIVAAVNGPAVGLGCNLAILSDVVLIAENAYLADPHVSIGLTAADGGAPIWPTLVGLLRAKEYLLTGDRIPAQRAVEFGLATRSVSHEDLHAEALRVAYRLAAQPMHALRTTKRALNLHIARAMSGILEYALAEEFASFDTEEHQKVVDSFVARSSRPSEPCS</sequence>
<dbReference type="SUPFAM" id="SSF52096">
    <property type="entry name" value="ClpP/crotonase"/>
    <property type="match status" value="1"/>
</dbReference>
<dbReference type="PANTHER" id="PTHR43459">
    <property type="entry name" value="ENOYL-COA HYDRATASE"/>
    <property type="match status" value="1"/>
</dbReference>
<accession>A0ABT3SNP1</accession>
<evidence type="ECO:0000313" key="2">
    <source>
        <dbReference type="Proteomes" id="UP001300745"/>
    </source>
</evidence>
<dbReference type="InterPro" id="IPR029045">
    <property type="entry name" value="ClpP/crotonase-like_dom_sf"/>
</dbReference>
<evidence type="ECO:0000313" key="1">
    <source>
        <dbReference type="EMBL" id="MCX2941160.1"/>
    </source>
</evidence>
<dbReference type="PANTHER" id="PTHR43459:SF3">
    <property type="entry name" value="ENOYL-COA HYDRATASE ECHA15 (ENOYL HYDRASE) (UNSATURATED ACYL-COA HYDRATASE) (CROTONASE)-RELATED"/>
    <property type="match status" value="1"/>
</dbReference>
<gene>
    <name evidence="1" type="ORF">ORI27_31205</name>
</gene>
<dbReference type="InterPro" id="IPR001753">
    <property type="entry name" value="Enoyl-CoA_hydra/iso"/>
</dbReference>
<organism evidence="1 2">
    <name type="scientific">Mycobacterium pinniadriaticum</name>
    <dbReference type="NCBI Taxonomy" id="2994102"/>
    <lineage>
        <taxon>Bacteria</taxon>
        <taxon>Bacillati</taxon>
        <taxon>Actinomycetota</taxon>
        <taxon>Actinomycetes</taxon>
        <taxon>Mycobacteriales</taxon>
        <taxon>Mycobacteriaceae</taxon>
        <taxon>Mycobacterium</taxon>
    </lineage>
</organism>
<proteinExistence type="predicted"/>
<protein>
    <submittedName>
        <fullName evidence="1">Enoyl-CoA hydratase-related protein</fullName>
    </submittedName>
</protein>
<reference evidence="1 2" key="1">
    <citation type="submission" date="2022-11" db="EMBL/GenBank/DDBJ databases">
        <title>Mycobacterium sp. nov.</title>
        <authorList>
            <person name="Papic B."/>
            <person name="Spicic S."/>
            <person name="Duvnjak S."/>
        </authorList>
    </citation>
    <scope>NUCLEOTIDE SEQUENCE [LARGE SCALE GENOMIC DNA]</scope>
    <source>
        <strain evidence="1 2">CVI_P4</strain>
    </source>
</reference>
<dbReference type="RefSeq" id="WP_266001084.1">
    <property type="nucleotide sequence ID" value="NZ_JAPJDN010000061.1"/>
</dbReference>